<keyword evidence="2" id="KW-0032">Aminotransferase</keyword>
<evidence type="ECO:0000256" key="1">
    <source>
        <dbReference type="ARBA" id="ARBA00009320"/>
    </source>
</evidence>
<dbReference type="EMBL" id="LXQA010047963">
    <property type="protein sequence ID" value="MCI02051.1"/>
    <property type="molecule type" value="Genomic_DNA"/>
</dbReference>
<dbReference type="Proteomes" id="UP000265520">
    <property type="component" value="Unassembled WGS sequence"/>
</dbReference>
<proteinExistence type="inferred from homology"/>
<evidence type="ECO:0000313" key="2">
    <source>
        <dbReference type="EMBL" id="MCI02051.1"/>
    </source>
</evidence>
<name>A0A392NQC9_9FABA</name>
<dbReference type="InterPro" id="IPR050571">
    <property type="entry name" value="Class-IV_PLP-Dep_Aminotrnsfr"/>
</dbReference>
<dbReference type="AlphaFoldDB" id="A0A392NQC9"/>
<comment type="caution">
    <text evidence="2">The sequence shown here is derived from an EMBL/GenBank/DDBJ whole genome shotgun (WGS) entry which is preliminary data.</text>
</comment>
<dbReference type="GO" id="GO:0008483">
    <property type="term" value="F:transaminase activity"/>
    <property type="evidence" value="ECO:0007669"/>
    <property type="project" value="UniProtKB-KW"/>
</dbReference>
<keyword evidence="3" id="KW-1185">Reference proteome</keyword>
<dbReference type="GO" id="GO:0019752">
    <property type="term" value="P:carboxylic acid metabolic process"/>
    <property type="evidence" value="ECO:0007669"/>
    <property type="project" value="TreeGrafter"/>
</dbReference>
<accession>A0A392NQC9</accession>
<protein>
    <submittedName>
        <fullName evidence="2">Branched-chain-amino-acid aminotransferase-like protein 2</fullName>
    </submittedName>
</protein>
<organism evidence="2 3">
    <name type="scientific">Trifolium medium</name>
    <dbReference type="NCBI Taxonomy" id="97028"/>
    <lineage>
        <taxon>Eukaryota</taxon>
        <taxon>Viridiplantae</taxon>
        <taxon>Streptophyta</taxon>
        <taxon>Embryophyta</taxon>
        <taxon>Tracheophyta</taxon>
        <taxon>Spermatophyta</taxon>
        <taxon>Magnoliopsida</taxon>
        <taxon>eudicotyledons</taxon>
        <taxon>Gunneridae</taxon>
        <taxon>Pentapetalae</taxon>
        <taxon>rosids</taxon>
        <taxon>fabids</taxon>
        <taxon>Fabales</taxon>
        <taxon>Fabaceae</taxon>
        <taxon>Papilionoideae</taxon>
        <taxon>50 kb inversion clade</taxon>
        <taxon>NPAAA clade</taxon>
        <taxon>Hologalegina</taxon>
        <taxon>IRL clade</taxon>
        <taxon>Trifolieae</taxon>
        <taxon>Trifolium</taxon>
    </lineage>
</organism>
<evidence type="ECO:0000313" key="3">
    <source>
        <dbReference type="Proteomes" id="UP000265520"/>
    </source>
</evidence>
<feature type="non-terminal residue" evidence="2">
    <location>
        <position position="1"/>
    </location>
</feature>
<dbReference type="PANTHER" id="PTHR42743">
    <property type="entry name" value="AMINO-ACID AMINOTRANSFERASE"/>
    <property type="match status" value="1"/>
</dbReference>
<sequence length="85" mass="9752">HISKQRLPGLPEDLMKKGKHFILIRNPFDILKSFDKVVPPSLHELGLWELVCIYNELFQIGKPPPVIDAAELQKDPEVFELLGHD</sequence>
<keyword evidence="2" id="KW-0808">Transferase</keyword>
<reference evidence="2 3" key="1">
    <citation type="journal article" date="2018" name="Front. Plant Sci.">
        <title>Red Clover (Trifolium pratense) and Zigzag Clover (T. medium) - A Picture of Genomic Similarities and Differences.</title>
        <authorList>
            <person name="Dluhosova J."/>
            <person name="Istvanek J."/>
            <person name="Nedelnik J."/>
            <person name="Repkova J."/>
        </authorList>
    </citation>
    <scope>NUCLEOTIDE SEQUENCE [LARGE SCALE GENOMIC DNA]</scope>
    <source>
        <strain evidence="3">cv. 10/8</strain>
        <tissue evidence="2">Leaf</tissue>
    </source>
</reference>
<dbReference type="PANTHER" id="PTHR42743:SF11">
    <property type="entry name" value="AMINODEOXYCHORISMATE LYASE"/>
    <property type="match status" value="1"/>
</dbReference>
<comment type="similarity">
    <text evidence="1">Belongs to the class-IV pyridoxal-phosphate-dependent aminotransferase family.</text>
</comment>